<dbReference type="SUPFAM" id="SSF54695">
    <property type="entry name" value="POZ domain"/>
    <property type="match status" value="1"/>
</dbReference>
<organism evidence="5 6">
    <name type="scientific">Sus scrofa</name>
    <name type="common">Pig</name>
    <dbReference type="NCBI Taxonomy" id="9823"/>
    <lineage>
        <taxon>Eukaryota</taxon>
        <taxon>Metazoa</taxon>
        <taxon>Chordata</taxon>
        <taxon>Craniata</taxon>
        <taxon>Vertebrata</taxon>
        <taxon>Euteleostomi</taxon>
        <taxon>Mammalia</taxon>
        <taxon>Eutheria</taxon>
        <taxon>Laurasiatheria</taxon>
        <taxon>Artiodactyla</taxon>
        <taxon>Suina</taxon>
        <taxon>Suidae</taxon>
        <taxon>Sus</taxon>
    </lineage>
</organism>
<dbReference type="Gene3D" id="1.25.40.420">
    <property type="match status" value="1"/>
</dbReference>
<sequence>MQSSAATTPAGPRTMEGESIKPSSQPPIQPGEDEKNHRTITVNPAHMGKAFKVMNELRSKQLLCDVMIVAEDVEIEAHRVVLAACSPYFCAMFTGDMSESKAKKIEIKDVDGQTLSKLIDYIYTAEIEVTEENVQVLLPAASLLQLMDVRQNCCDFLQSQLHPTNCLGIRAFADVHTCTDLLQQANAYAEQHFPEVMLGEEFLSLSLDQVCSLISSDKLTVSSEEKVWRGPSVKLEPLSRWFVGRTCGSMSLFFSNEQQHKRYIFFCPLKKHCFLVHGRCIGFMDPLKKE</sequence>
<accession>A0A8D0TIQ3</accession>
<dbReference type="FunFam" id="3.30.710.10:FF:000001">
    <property type="entry name" value="Kelch-like family member 20"/>
    <property type="match status" value="1"/>
</dbReference>
<dbReference type="PANTHER" id="PTHR24412">
    <property type="entry name" value="KELCH PROTEIN"/>
    <property type="match status" value="1"/>
</dbReference>
<dbReference type="UniPathway" id="UPA00143"/>
<dbReference type="SMART" id="SM00225">
    <property type="entry name" value="BTB"/>
    <property type="match status" value="1"/>
</dbReference>
<reference evidence="5" key="1">
    <citation type="submission" date="2025-08" db="UniProtKB">
        <authorList>
            <consortium name="Ensembl"/>
        </authorList>
    </citation>
    <scope>IDENTIFICATION</scope>
</reference>
<dbReference type="SMART" id="SM00875">
    <property type="entry name" value="BACK"/>
    <property type="match status" value="1"/>
</dbReference>
<dbReference type="AlphaFoldDB" id="A0A8D0TIQ3"/>
<dbReference type="Pfam" id="PF00651">
    <property type="entry name" value="BTB"/>
    <property type="match status" value="1"/>
</dbReference>
<protein>
    <recommendedName>
        <fullName evidence="4">BTB domain-containing protein</fullName>
    </recommendedName>
</protein>
<feature type="region of interest" description="Disordered" evidence="3">
    <location>
        <begin position="1"/>
        <end position="35"/>
    </location>
</feature>
<evidence type="ECO:0000313" key="6">
    <source>
        <dbReference type="Proteomes" id="UP000694727"/>
    </source>
</evidence>
<dbReference type="PROSITE" id="PS50097">
    <property type="entry name" value="BTB"/>
    <property type="match status" value="1"/>
</dbReference>
<evidence type="ECO:0000256" key="3">
    <source>
        <dbReference type="SAM" id="MobiDB-lite"/>
    </source>
</evidence>
<evidence type="ECO:0000256" key="1">
    <source>
        <dbReference type="ARBA" id="ARBA00022441"/>
    </source>
</evidence>
<dbReference type="InterPro" id="IPR000210">
    <property type="entry name" value="BTB/POZ_dom"/>
</dbReference>
<dbReference type="Ensembl" id="ENSSSCT00025104676.1">
    <property type="protein sequence ID" value="ENSSSCP00025046587.1"/>
    <property type="gene ID" value="ENSSSCG00025075807.1"/>
</dbReference>
<dbReference type="InterPro" id="IPR011333">
    <property type="entry name" value="SKP1/BTB/POZ_sf"/>
</dbReference>
<evidence type="ECO:0000259" key="4">
    <source>
        <dbReference type="PROSITE" id="PS50097"/>
    </source>
</evidence>
<dbReference type="PANTHER" id="PTHR24412:SF179">
    <property type="entry name" value="KELCH-LIKE PROTEIN 3"/>
    <property type="match status" value="1"/>
</dbReference>
<proteinExistence type="predicted"/>
<name>A0A8D0TIQ3_PIG</name>
<dbReference type="Pfam" id="PF07707">
    <property type="entry name" value="BACK"/>
    <property type="match status" value="1"/>
</dbReference>
<keyword evidence="1" id="KW-0880">Kelch repeat</keyword>
<dbReference type="FunFam" id="1.25.40.420:FF:000001">
    <property type="entry name" value="Kelch-like family member 12"/>
    <property type="match status" value="1"/>
</dbReference>
<evidence type="ECO:0000313" key="5">
    <source>
        <dbReference type="Ensembl" id="ENSSSCP00025046587.1"/>
    </source>
</evidence>
<dbReference type="CDD" id="cd18339">
    <property type="entry name" value="BTB_POZ_KLHL3"/>
    <property type="match status" value="1"/>
</dbReference>
<dbReference type="GO" id="GO:0016567">
    <property type="term" value="P:protein ubiquitination"/>
    <property type="evidence" value="ECO:0007669"/>
    <property type="project" value="UniProtKB-UniPathway"/>
</dbReference>
<dbReference type="InterPro" id="IPR011705">
    <property type="entry name" value="BACK"/>
</dbReference>
<dbReference type="Gene3D" id="3.30.710.10">
    <property type="entry name" value="Potassium Channel Kv1.1, Chain A"/>
    <property type="match status" value="1"/>
</dbReference>
<evidence type="ECO:0000256" key="2">
    <source>
        <dbReference type="ARBA" id="ARBA00022737"/>
    </source>
</evidence>
<dbReference type="Proteomes" id="UP000694727">
    <property type="component" value="Unplaced"/>
</dbReference>
<keyword evidence="2" id="KW-0677">Repeat</keyword>
<feature type="domain" description="BTB" evidence="4">
    <location>
        <begin position="64"/>
        <end position="131"/>
    </location>
</feature>